<reference evidence="18" key="1">
    <citation type="submission" date="2020-09" db="EMBL/GenBank/DDBJ databases">
        <title>Genome-Enabled Discovery of Anthraquinone Biosynthesis in Senna tora.</title>
        <authorList>
            <person name="Kang S.-H."/>
            <person name="Pandey R.P."/>
            <person name="Lee C.-M."/>
            <person name="Sim J.-S."/>
            <person name="Jeong J.-T."/>
            <person name="Choi B.-S."/>
            <person name="Jung M."/>
            <person name="Ginzburg D."/>
            <person name="Zhao K."/>
            <person name="Won S.Y."/>
            <person name="Oh T.-J."/>
            <person name="Yu Y."/>
            <person name="Kim N.-H."/>
            <person name="Lee O.R."/>
            <person name="Lee T.-H."/>
            <person name="Bashyal P."/>
            <person name="Kim T.-S."/>
            <person name="Lee W.-H."/>
            <person name="Kawkins C."/>
            <person name="Kim C.-K."/>
            <person name="Kim J.S."/>
            <person name="Ahn B.O."/>
            <person name="Rhee S.Y."/>
            <person name="Sohng J.K."/>
        </authorList>
    </citation>
    <scope>NUCLEOTIDE SEQUENCE</scope>
    <source>
        <tissue evidence="18">Leaf</tissue>
    </source>
</reference>
<dbReference type="GO" id="GO:0004674">
    <property type="term" value="F:protein serine/threonine kinase activity"/>
    <property type="evidence" value="ECO:0007669"/>
    <property type="project" value="InterPro"/>
</dbReference>
<evidence type="ECO:0000256" key="14">
    <source>
        <dbReference type="SAM" id="Phobius"/>
    </source>
</evidence>
<dbReference type="Pfam" id="PF08276">
    <property type="entry name" value="PAN_2"/>
    <property type="match status" value="1"/>
</dbReference>
<evidence type="ECO:0000256" key="7">
    <source>
        <dbReference type="ARBA" id="ARBA00023024"/>
    </source>
</evidence>
<feature type="transmembrane region" description="Helical" evidence="14">
    <location>
        <begin position="418"/>
        <end position="443"/>
    </location>
</feature>
<dbReference type="AlphaFoldDB" id="A0A834T372"/>
<feature type="signal peptide" evidence="15">
    <location>
        <begin position="1"/>
        <end position="21"/>
    </location>
</feature>
<keyword evidence="18" id="KW-0675">Receptor</keyword>
<dbReference type="GO" id="GO:0008843">
    <property type="term" value="F:endochitinase activity"/>
    <property type="evidence" value="ECO:0007669"/>
    <property type="project" value="UniProtKB-EC"/>
</dbReference>
<feature type="compositionally biased region" description="Polar residues" evidence="13">
    <location>
        <begin position="548"/>
        <end position="558"/>
    </location>
</feature>
<evidence type="ECO:0000256" key="2">
    <source>
        <dbReference type="ARBA" id="ARBA00004239"/>
    </source>
</evidence>
<comment type="similarity">
    <text evidence="3">Belongs to the glycosyl hydrolase 18 family. Chitinase class II subfamily.</text>
</comment>
<dbReference type="Proteomes" id="UP000634136">
    <property type="component" value="Unassembled WGS sequence"/>
</dbReference>
<dbReference type="InterPro" id="IPR003609">
    <property type="entry name" value="Pan_app"/>
</dbReference>
<dbReference type="InterPro" id="IPR045321">
    <property type="entry name" value="Cts1-like"/>
</dbReference>
<dbReference type="CDD" id="cd02877">
    <property type="entry name" value="GH18_hevamine_XipI_class_III"/>
    <property type="match status" value="1"/>
</dbReference>
<name>A0A834T372_9FABA</name>
<keyword evidence="19" id="KW-1185">Reference proteome</keyword>
<accession>A0A834T372</accession>
<dbReference type="InterPro" id="IPR017853">
    <property type="entry name" value="GH"/>
</dbReference>
<evidence type="ECO:0000256" key="8">
    <source>
        <dbReference type="ARBA" id="ARBA00023157"/>
    </source>
</evidence>
<evidence type="ECO:0000313" key="19">
    <source>
        <dbReference type="Proteomes" id="UP000634136"/>
    </source>
</evidence>
<evidence type="ECO:0000256" key="10">
    <source>
        <dbReference type="ARBA" id="ARBA00023295"/>
    </source>
</evidence>
<proteinExistence type="inferred from homology"/>
<keyword evidence="18" id="KW-0418">Kinase</keyword>
<keyword evidence="14" id="KW-0812">Transmembrane</keyword>
<dbReference type="Gene3D" id="3.20.20.80">
    <property type="entry name" value="Glycosidases"/>
    <property type="match status" value="1"/>
</dbReference>
<feature type="region of interest" description="Disordered" evidence="13">
    <location>
        <begin position="539"/>
        <end position="558"/>
    </location>
</feature>
<evidence type="ECO:0000256" key="5">
    <source>
        <dbReference type="ARBA" id="ARBA00022525"/>
    </source>
</evidence>
<evidence type="ECO:0000256" key="3">
    <source>
        <dbReference type="ARBA" id="ARBA00009121"/>
    </source>
</evidence>
<gene>
    <name evidence="18" type="ORF">G2W53_028241</name>
</gene>
<keyword evidence="14" id="KW-0472">Membrane</keyword>
<sequence>MPKFLLPLLFLFLLQIPTSESDEISIVWGQNRNEGTLQETCATGKYSIVVISILYAFGNGQTPQLNLAGHCDPSSSCTAVGKEIGYCQKQGIKVILCVGAGDDDYNRASSNDFKSLSNYLWNNFLGGSSVSRPFGDAVIDGICFYLPESITHVEDLARYLRNFSTVAQKVYVAATPECPFPDNSTFGTSIDTRLFDYLWVEFFNNPSCEYSEANSDAFLYTWNRWAQWFYGTKMFATFPASREATVTGFVPADLLISKVFPAIKKSQNYGGVMLWERYYDQLSGYSTEVKIKSLCSTQGSTLECRGRDGGFKGRLGYMERDGYVVYKMEESNDMKCCEMICRNNCSCEAYAALNQVNNSGCQIWGKGSSFIEDHGAEGKLIYVVKNKGIPLWVDLVVRSSGLWKFVKQECIRGTINRWWIWLIIGIGFALAMPLICYFCFALWRKYKEEVDMKMKQMKIIKEIGGNAMLSMAYGKAKNSKKRRKTSNEVEIFSFQSIVAATNSFSNANKLGEGGYGPVYKPKQPAFFVSVVVEEPKFHERSQDHHSINDVTISTVDAR</sequence>
<evidence type="ECO:0000256" key="4">
    <source>
        <dbReference type="ARBA" id="ARBA00012729"/>
    </source>
</evidence>
<feature type="domain" description="GH18" evidence="17">
    <location>
        <begin position="22"/>
        <end position="296"/>
    </location>
</feature>
<dbReference type="PANTHER" id="PTHR45708:SF21">
    <property type="entry name" value="ACIDIC ENDOCHITINASE"/>
    <property type="match status" value="1"/>
</dbReference>
<evidence type="ECO:0000256" key="12">
    <source>
        <dbReference type="ARBA" id="ARBA00073139"/>
    </source>
</evidence>
<feature type="domain" description="Apple" evidence="16">
    <location>
        <begin position="304"/>
        <end position="387"/>
    </location>
</feature>
<evidence type="ECO:0000256" key="6">
    <source>
        <dbReference type="ARBA" id="ARBA00022801"/>
    </source>
</evidence>
<keyword evidence="15" id="KW-0732">Signal</keyword>
<evidence type="ECO:0000256" key="1">
    <source>
        <dbReference type="ARBA" id="ARBA00000822"/>
    </source>
</evidence>
<keyword evidence="6" id="KW-0378">Hydrolase</keyword>
<comment type="caution">
    <text evidence="18">The sequence shown here is derived from an EMBL/GenBank/DDBJ whole genome shotgun (WGS) entry which is preliminary data.</text>
</comment>
<keyword evidence="14" id="KW-1133">Transmembrane helix</keyword>
<feature type="chain" id="PRO_5032986408" description="Acidic endochitinase" evidence="15">
    <location>
        <begin position="22"/>
        <end position="558"/>
    </location>
</feature>
<evidence type="ECO:0000256" key="9">
    <source>
        <dbReference type="ARBA" id="ARBA00023277"/>
    </source>
</evidence>
<dbReference type="GO" id="GO:0030246">
    <property type="term" value="F:carbohydrate binding"/>
    <property type="evidence" value="ECO:0007669"/>
    <property type="project" value="UniProtKB-KW"/>
</dbReference>
<keyword evidence="9" id="KW-0119">Carbohydrate metabolism</keyword>
<evidence type="ECO:0000256" key="13">
    <source>
        <dbReference type="SAM" id="MobiDB-lite"/>
    </source>
</evidence>
<keyword evidence="18" id="KW-0808">Transferase</keyword>
<evidence type="ECO:0000259" key="16">
    <source>
        <dbReference type="PROSITE" id="PS50948"/>
    </source>
</evidence>
<dbReference type="GO" id="GO:0000272">
    <property type="term" value="P:polysaccharide catabolic process"/>
    <property type="evidence" value="ECO:0007669"/>
    <property type="project" value="UniProtKB-KW"/>
</dbReference>
<comment type="subcellular location">
    <subcellularLocation>
        <location evidence="2">Secreted</location>
        <location evidence="2">Extracellular space</location>
    </subcellularLocation>
</comment>
<keyword evidence="18" id="KW-0430">Lectin</keyword>
<dbReference type="PANTHER" id="PTHR45708">
    <property type="entry name" value="ENDOCHITINASE"/>
    <property type="match status" value="1"/>
</dbReference>
<evidence type="ECO:0000259" key="17">
    <source>
        <dbReference type="PROSITE" id="PS51910"/>
    </source>
</evidence>
<evidence type="ECO:0000256" key="11">
    <source>
        <dbReference type="ARBA" id="ARBA00023326"/>
    </source>
</evidence>
<keyword evidence="10" id="KW-0326">Glycosidase</keyword>
<dbReference type="GO" id="GO:0006032">
    <property type="term" value="P:chitin catabolic process"/>
    <property type="evidence" value="ECO:0007669"/>
    <property type="project" value="UniProtKB-KW"/>
</dbReference>
<dbReference type="InterPro" id="IPR021820">
    <property type="entry name" value="S-locus_recpt_kinase_C"/>
</dbReference>
<dbReference type="OrthoDB" id="4062651at2759"/>
<keyword evidence="7" id="KW-0146">Chitin degradation</keyword>
<organism evidence="18 19">
    <name type="scientific">Senna tora</name>
    <dbReference type="NCBI Taxonomy" id="362788"/>
    <lineage>
        <taxon>Eukaryota</taxon>
        <taxon>Viridiplantae</taxon>
        <taxon>Streptophyta</taxon>
        <taxon>Embryophyta</taxon>
        <taxon>Tracheophyta</taxon>
        <taxon>Spermatophyta</taxon>
        <taxon>Magnoliopsida</taxon>
        <taxon>eudicotyledons</taxon>
        <taxon>Gunneridae</taxon>
        <taxon>Pentapetalae</taxon>
        <taxon>rosids</taxon>
        <taxon>fabids</taxon>
        <taxon>Fabales</taxon>
        <taxon>Fabaceae</taxon>
        <taxon>Caesalpinioideae</taxon>
        <taxon>Cassia clade</taxon>
        <taxon>Senna</taxon>
    </lineage>
</organism>
<dbReference type="GO" id="GO:0005576">
    <property type="term" value="C:extracellular region"/>
    <property type="evidence" value="ECO:0007669"/>
    <property type="project" value="UniProtKB-SubCell"/>
</dbReference>
<dbReference type="SUPFAM" id="SSF51445">
    <property type="entry name" value="(Trans)glycosidases"/>
    <property type="match status" value="1"/>
</dbReference>
<evidence type="ECO:0000313" key="18">
    <source>
        <dbReference type="EMBL" id="KAF7814272.1"/>
    </source>
</evidence>
<dbReference type="PROSITE" id="PS50948">
    <property type="entry name" value="PAN"/>
    <property type="match status" value="1"/>
</dbReference>
<dbReference type="PROSITE" id="PS51910">
    <property type="entry name" value="GH18_2"/>
    <property type="match status" value="1"/>
</dbReference>
<dbReference type="Pfam" id="PF11883">
    <property type="entry name" value="DUF3403"/>
    <property type="match status" value="1"/>
</dbReference>
<keyword evidence="11" id="KW-0624">Polysaccharide degradation</keyword>
<dbReference type="EMBL" id="JAAIUW010000009">
    <property type="protein sequence ID" value="KAF7814272.1"/>
    <property type="molecule type" value="Genomic_DNA"/>
</dbReference>
<dbReference type="EC" id="3.2.1.14" evidence="4"/>
<dbReference type="Gene3D" id="3.30.200.20">
    <property type="entry name" value="Phosphorylase Kinase, domain 1"/>
    <property type="match status" value="1"/>
</dbReference>
<dbReference type="FunFam" id="3.20.20.80:FF:000015">
    <property type="entry name" value="Acidic endochitinase SE2"/>
    <property type="match status" value="1"/>
</dbReference>
<dbReference type="InterPro" id="IPR001223">
    <property type="entry name" value="Glyco_hydro18_cat"/>
</dbReference>
<comment type="catalytic activity">
    <reaction evidence="1">
        <text>Random endo-hydrolysis of N-acetyl-beta-D-glucosaminide (1-&gt;4)-beta-linkages in chitin and chitodextrins.</text>
        <dbReference type="EC" id="3.2.1.14"/>
    </reaction>
</comment>
<evidence type="ECO:0000256" key="15">
    <source>
        <dbReference type="SAM" id="SignalP"/>
    </source>
</evidence>
<protein>
    <recommendedName>
        <fullName evidence="12">Acidic endochitinase</fullName>
        <ecNumber evidence="4">3.2.1.14</ecNumber>
    </recommendedName>
</protein>
<keyword evidence="5" id="KW-0964">Secreted</keyword>
<keyword evidence="8" id="KW-1015">Disulfide bond</keyword>
<dbReference type="InterPro" id="IPR050542">
    <property type="entry name" value="Glycosyl_Hydrlase18_Chitinase"/>
</dbReference>